<evidence type="ECO:0000313" key="18">
    <source>
        <dbReference type="EMBL" id="ACV50917.1"/>
    </source>
</evidence>
<evidence type="ECO:0000256" key="12">
    <source>
        <dbReference type="ARBA" id="ARBA00023316"/>
    </source>
</evidence>
<dbReference type="PANTHER" id="PTHR43445">
    <property type="entry name" value="UDP-N-ACETYLMURAMATE--L-ALANINE LIGASE-RELATED"/>
    <property type="match status" value="1"/>
</dbReference>
<dbReference type="InterPro" id="IPR000713">
    <property type="entry name" value="Mur_ligase_N"/>
</dbReference>
<proteinExistence type="inferred from homology"/>
<feature type="domain" description="Mur ligase N-terminal catalytic" evidence="15">
    <location>
        <begin position="31"/>
        <end position="129"/>
    </location>
</feature>
<evidence type="ECO:0000256" key="10">
    <source>
        <dbReference type="ARBA" id="ARBA00022984"/>
    </source>
</evidence>
<dbReference type="EMBL" id="CP001721">
    <property type="protein sequence ID" value="ACV50917.1"/>
    <property type="molecule type" value="Genomic_DNA"/>
</dbReference>
<comment type="catalytic activity">
    <reaction evidence="13 14">
        <text>UDP-N-acetyl-alpha-D-muramate + L-alanine + ATP = UDP-N-acetyl-alpha-D-muramoyl-L-alanine + ADP + phosphate + H(+)</text>
        <dbReference type="Rhea" id="RHEA:23372"/>
        <dbReference type="ChEBI" id="CHEBI:15378"/>
        <dbReference type="ChEBI" id="CHEBI:30616"/>
        <dbReference type="ChEBI" id="CHEBI:43474"/>
        <dbReference type="ChEBI" id="CHEBI:57972"/>
        <dbReference type="ChEBI" id="CHEBI:70757"/>
        <dbReference type="ChEBI" id="CHEBI:83898"/>
        <dbReference type="ChEBI" id="CHEBI:456216"/>
        <dbReference type="EC" id="6.3.2.8"/>
    </reaction>
</comment>
<comment type="similarity">
    <text evidence="14">Belongs to the MurCDEF family.</text>
</comment>
<dbReference type="Pfam" id="PF01225">
    <property type="entry name" value="Mur_ligase"/>
    <property type="match status" value="1"/>
</dbReference>
<dbReference type="GO" id="GO:0005737">
    <property type="term" value="C:cytoplasm"/>
    <property type="evidence" value="ECO:0007669"/>
    <property type="project" value="UniProtKB-SubCell"/>
</dbReference>
<evidence type="ECO:0000256" key="7">
    <source>
        <dbReference type="ARBA" id="ARBA00022741"/>
    </source>
</evidence>
<dbReference type="InterPro" id="IPR036565">
    <property type="entry name" value="Mur-like_cat_sf"/>
</dbReference>
<evidence type="ECO:0000256" key="2">
    <source>
        <dbReference type="ARBA" id="ARBA00004752"/>
    </source>
</evidence>
<comment type="function">
    <text evidence="14">Cell wall formation.</text>
</comment>
<organism evidence="18 19">
    <name type="scientific">Lancefieldella parvula (strain ATCC 33793 / DSM 20469 / CCUG 32760 / JCM 10300 / KCTC 3663 / VPI 0546 / 1246)</name>
    <name type="common">Atopobium parvulum</name>
    <dbReference type="NCBI Taxonomy" id="521095"/>
    <lineage>
        <taxon>Bacteria</taxon>
        <taxon>Bacillati</taxon>
        <taxon>Actinomycetota</taxon>
        <taxon>Coriobacteriia</taxon>
        <taxon>Coriobacteriales</taxon>
        <taxon>Atopobiaceae</taxon>
        <taxon>Lancefieldella</taxon>
    </lineage>
</organism>
<evidence type="ECO:0000259" key="16">
    <source>
        <dbReference type="Pfam" id="PF02875"/>
    </source>
</evidence>
<evidence type="ECO:0000256" key="11">
    <source>
        <dbReference type="ARBA" id="ARBA00023306"/>
    </source>
</evidence>
<dbReference type="PANTHER" id="PTHR43445:SF3">
    <property type="entry name" value="UDP-N-ACETYLMURAMATE--L-ALANINE LIGASE"/>
    <property type="match status" value="1"/>
</dbReference>
<gene>
    <name evidence="14" type="primary">murC</name>
    <name evidence="18" type="ordered locus">Apar_0486</name>
</gene>
<dbReference type="GO" id="GO:0008763">
    <property type="term" value="F:UDP-N-acetylmuramate-L-alanine ligase activity"/>
    <property type="evidence" value="ECO:0007669"/>
    <property type="project" value="UniProtKB-UniRule"/>
</dbReference>
<keyword evidence="5 14" id="KW-0436">Ligase</keyword>
<dbReference type="Proteomes" id="UP000000960">
    <property type="component" value="Chromosome"/>
</dbReference>
<dbReference type="UniPathway" id="UPA00219"/>
<comment type="pathway">
    <text evidence="2 14">Cell wall biogenesis; peptidoglycan biosynthesis.</text>
</comment>
<dbReference type="GO" id="GO:0005524">
    <property type="term" value="F:ATP binding"/>
    <property type="evidence" value="ECO:0007669"/>
    <property type="project" value="UniProtKB-UniRule"/>
</dbReference>
<comment type="subcellular location">
    <subcellularLocation>
        <location evidence="1 14">Cytoplasm</location>
    </subcellularLocation>
</comment>
<dbReference type="Pfam" id="PF02875">
    <property type="entry name" value="Mur_ligase_C"/>
    <property type="match status" value="1"/>
</dbReference>
<dbReference type="GO" id="GO:0009252">
    <property type="term" value="P:peptidoglycan biosynthetic process"/>
    <property type="evidence" value="ECO:0007669"/>
    <property type="project" value="UniProtKB-UniRule"/>
</dbReference>
<evidence type="ECO:0000256" key="5">
    <source>
        <dbReference type="ARBA" id="ARBA00022598"/>
    </source>
</evidence>
<keyword evidence="10 14" id="KW-0573">Peptidoglycan synthesis</keyword>
<dbReference type="InterPro" id="IPR050061">
    <property type="entry name" value="MurCDEF_pg_biosynth"/>
</dbReference>
<evidence type="ECO:0000256" key="9">
    <source>
        <dbReference type="ARBA" id="ARBA00022960"/>
    </source>
</evidence>
<evidence type="ECO:0000256" key="8">
    <source>
        <dbReference type="ARBA" id="ARBA00022840"/>
    </source>
</evidence>
<keyword evidence="11 14" id="KW-0131">Cell cycle</keyword>
<keyword evidence="8 14" id="KW-0067">ATP-binding</keyword>
<dbReference type="KEGG" id="apv:Apar_0486"/>
<evidence type="ECO:0000313" key="19">
    <source>
        <dbReference type="Proteomes" id="UP000000960"/>
    </source>
</evidence>
<keyword evidence="4 14" id="KW-0963">Cytoplasm</keyword>
<dbReference type="GO" id="GO:0051301">
    <property type="term" value="P:cell division"/>
    <property type="evidence" value="ECO:0007669"/>
    <property type="project" value="UniProtKB-KW"/>
</dbReference>
<dbReference type="EC" id="6.3.2.8" evidence="3 14"/>
<dbReference type="InterPro" id="IPR036615">
    <property type="entry name" value="Mur_ligase_C_dom_sf"/>
</dbReference>
<evidence type="ECO:0000256" key="14">
    <source>
        <dbReference type="HAMAP-Rule" id="MF_00046"/>
    </source>
</evidence>
<feature type="domain" description="Mur ligase C-terminal" evidence="16">
    <location>
        <begin position="338"/>
        <end position="469"/>
    </location>
</feature>
<dbReference type="GO" id="GO:0008360">
    <property type="term" value="P:regulation of cell shape"/>
    <property type="evidence" value="ECO:0007669"/>
    <property type="project" value="UniProtKB-KW"/>
</dbReference>
<dbReference type="SUPFAM" id="SSF51984">
    <property type="entry name" value="MurCD N-terminal domain"/>
    <property type="match status" value="1"/>
</dbReference>
<keyword evidence="7 14" id="KW-0547">Nucleotide-binding</keyword>
<evidence type="ECO:0000256" key="13">
    <source>
        <dbReference type="ARBA" id="ARBA00047833"/>
    </source>
</evidence>
<dbReference type="NCBIfam" id="TIGR01082">
    <property type="entry name" value="murC"/>
    <property type="match status" value="1"/>
</dbReference>
<dbReference type="SUPFAM" id="SSF53244">
    <property type="entry name" value="MurD-like peptide ligases, peptide-binding domain"/>
    <property type="match status" value="1"/>
</dbReference>
<feature type="domain" description="Mur ligase central" evidence="17">
    <location>
        <begin position="135"/>
        <end position="316"/>
    </location>
</feature>
<protein>
    <recommendedName>
        <fullName evidence="3 14">UDP-N-acetylmuramate--L-alanine ligase</fullName>
        <ecNumber evidence="3 14">6.3.2.8</ecNumber>
    </recommendedName>
    <alternativeName>
        <fullName evidence="14">UDP-N-acetylmuramoyl-L-alanine synthetase</fullName>
    </alternativeName>
</protein>
<dbReference type="HOGENOM" id="CLU_028104_2_2_11"/>
<keyword evidence="9 14" id="KW-0133">Cell shape</keyword>
<dbReference type="HAMAP" id="MF_00046">
    <property type="entry name" value="MurC"/>
    <property type="match status" value="1"/>
</dbReference>
<dbReference type="Gene3D" id="3.40.1190.10">
    <property type="entry name" value="Mur-like, catalytic domain"/>
    <property type="match status" value="1"/>
</dbReference>
<dbReference type="SUPFAM" id="SSF53623">
    <property type="entry name" value="MurD-like peptide ligases, catalytic domain"/>
    <property type="match status" value="1"/>
</dbReference>
<accession>C8W9X9</accession>
<dbReference type="Gene3D" id="3.90.190.20">
    <property type="entry name" value="Mur ligase, C-terminal domain"/>
    <property type="match status" value="1"/>
</dbReference>
<reference evidence="18 19" key="1">
    <citation type="journal article" date="2009" name="Stand. Genomic Sci.">
        <title>Complete genome sequence of Atopobium parvulum type strain (IPP 1246).</title>
        <authorList>
            <person name="Copeland A."/>
            <person name="Sikorski J."/>
            <person name="Lapidus A."/>
            <person name="Nolan M."/>
            <person name="Del Rio T.G."/>
            <person name="Lucas S."/>
            <person name="Chen F."/>
            <person name="Tice H."/>
            <person name="Pitluck S."/>
            <person name="Cheng J.F."/>
            <person name="Pukall R."/>
            <person name="Chertkov O."/>
            <person name="Brettin T."/>
            <person name="Han C."/>
            <person name="Detter J.C."/>
            <person name="Kuske C."/>
            <person name="Bruce D."/>
            <person name="Goodwin L."/>
            <person name="Ivanova N."/>
            <person name="Mavromatis K."/>
            <person name="Mikhailova N."/>
            <person name="Chen A."/>
            <person name="Palaniappan K."/>
            <person name="Chain P."/>
            <person name="Rohde M."/>
            <person name="Goker M."/>
            <person name="Bristow J."/>
            <person name="Eisen J.A."/>
            <person name="Markowitz V."/>
            <person name="Hugenholtz P."/>
            <person name="Kyrpides N.C."/>
            <person name="Klenk H.P."/>
            <person name="Detter J.C."/>
        </authorList>
    </citation>
    <scope>NUCLEOTIDE SEQUENCE [LARGE SCALE GENOMIC DNA]</scope>
    <source>
        <strain evidence="19">ATCC 33793 / DSM 20469 / CCUG 32760 / JCM 10300 / KCTC 3663 / VPI 0546 / 1246</strain>
    </source>
</reference>
<keyword evidence="12 14" id="KW-0961">Cell wall biogenesis/degradation</keyword>
<dbReference type="InterPro" id="IPR013221">
    <property type="entry name" value="Mur_ligase_cen"/>
</dbReference>
<evidence type="ECO:0000259" key="17">
    <source>
        <dbReference type="Pfam" id="PF08245"/>
    </source>
</evidence>
<dbReference type="InterPro" id="IPR005758">
    <property type="entry name" value="UDP-N-AcMur_Ala_ligase_MurC"/>
</dbReference>
<keyword evidence="19" id="KW-1185">Reference proteome</keyword>
<dbReference type="AlphaFoldDB" id="C8W9X9"/>
<name>C8W9X9_LANP1</name>
<evidence type="ECO:0000259" key="15">
    <source>
        <dbReference type="Pfam" id="PF01225"/>
    </source>
</evidence>
<dbReference type="STRING" id="521095.Apar_0486"/>
<dbReference type="eggNOG" id="COG0773">
    <property type="taxonomic scope" value="Bacteria"/>
</dbReference>
<dbReference type="InterPro" id="IPR004101">
    <property type="entry name" value="Mur_ligase_C"/>
</dbReference>
<evidence type="ECO:0000256" key="3">
    <source>
        <dbReference type="ARBA" id="ARBA00012211"/>
    </source>
</evidence>
<evidence type="ECO:0000256" key="1">
    <source>
        <dbReference type="ARBA" id="ARBA00004496"/>
    </source>
</evidence>
<dbReference type="Gene3D" id="3.40.50.720">
    <property type="entry name" value="NAD(P)-binding Rossmann-like Domain"/>
    <property type="match status" value="1"/>
</dbReference>
<dbReference type="GO" id="GO:0071555">
    <property type="term" value="P:cell wall organization"/>
    <property type="evidence" value="ECO:0007669"/>
    <property type="project" value="UniProtKB-KW"/>
</dbReference>
<keyword evidence="6 14" id="KW-0132">Cell division</keyword>
<feature type="binding site" evidence="14">
    <location>
        <begin position="137"/>
        <end position="143"/>
    </location>
    <ligand>
        <name>ATP</name>
        <dbReference type="ChEBI" id="CHEBI:30616"/>
    </ligand>
</feature>
<evidence type="ECO:0000256" key="6">
    <source>
        <dbReference type="ARBA" id="ARBA00022618"/>
    </source>
</evidence>
<dbReference type="Pfam" id="PF08245">
    <property type="entry name" value="Mur_ligase_M"/>
    <property type="match status" value="1"/>
</dbReference>
<sequence length="489" mass="52824">MSWYVQDLNDNNIWKGSLMADSMGEKNISRAHFIGIGGAGMSGIALVLHERGCTVTGSDLKSSHYVRELEDAGIQVSIGHTATTIDTVMPDVIVTSTAIPETNPEVIRARELSIPIWPRAKMLSYLSRGRKTIAVAGTHGKTTTSSMIATMLDKLGADPSFLIGGVVEGYDTNGKNGNGQYFVCEADESDGSFMFLNPSVVVITNIEADHLDHYGSLENIENTFCEFMSLLDKEETVVINGDNPHYVELAQSTGRHVVTYGFDPSCDFVCKQEERKAGIENPLTIKTPSGQTISVVLPANPGKHNVANATAAIAVADTLNFDLEEAAAALSQFKGARRRFTHVGDINGITVVDDYGHHPTEIAATMSAALPLGFKRVVVVFQPHRYSRTQDLADSFTHAFDGIDVLRVMDVFSAGELPIPGVSGKTVSSRVQAANSVPDVRYIPSRRDLIADLLETVHPGDLLITQGAGDVTQIGPMLIRALKERLQNN</sequence>
<evidence type="ECO:0000256" key="4">
    <source>
        <dbReference type="ARBA" id="ARBA00022490"/>
    </source>
</evidence>